<dbReference type="SUPFAM" id="SSF51621">
    <property type="entry name" value="Phosphoenolpyruvate/pyruvate domain"/>
    <property type="match status" value="1"/>
</dbReference>
<feature type="region of interest" description="Disordered" evidence="1">
    <location>
        <begin position="288"/>
        <end position="316"/>
    </location>
</feature>
<evidence type="ECO:0000313" key="2">
    <source>
        <dbReference type="EMBL" id="GAA1859345.1"/>
    </source>
</evidence>
<evidence type="ECO:0000313" key="3">
    <source>
        <dbReference type="Proteomes" id="UP001500449"/>
    </source>
</evidence>
<gene>
    <name evidence="2" type="ORF">GCM10009836_44460</name>
</gene>
<dbReference type="CDD" id="cd00377">
    <property type="entry name" value="ICL_PEPM"/>
    <property type="match status" value="1"/>
</dbReference>
<reference evidence="2 3" key="1">
    <citation type="journal article" date="2019" name="Int. J. Syst. Evol. Microbiol.">
        <title>The Global Catalogue of Microorganisms (GCM) 10K type strain sequencing project: providing services to taxonomists for standard genome sequencing and annotation.</title>
        <authorList>
            <consortium name="The Broad Institute Genomics Platform"/>
            <consortium name="The Broad Institute Genome Sequencing Center for Infectious Disease"/>
            <person name="Wu L."/>
            <person name="Ma J."/>
        </authorList>
    </citation>
    <scope>NUCLEOTIDE SEQUENCE [LARGE SCALE GENOMIC DNA]</scope>
    <source>
        <strain evidence="2 3">JCM 16009</strain>
    </source>
</reference>
<dbReference type="InterPro" id="IPR039556">
    <property type="entry name" value="ICL/PEPM"/>
</dbReference>
<keyword evidence="3" id="KW-1185">Reference proteome</keyword>
<proteinExistence type="predicted"/>
<dbReference type="PANTHER" id="PTHR42905">
    <property type="entry name" value="PHOSPHOENOLPYRUVATE CARBOXYLASE"/>
    <property type="match status" value="1"/>
</dbReference>
<organism evidence="2 3">
    <name type="scientific">Pseudonocardia ailaonensis</name>
    <dbReference type="NCBI Taxonomy" id="367279"/>
    <lineage>
        <taxon>Bacteria</taxon>
        <taxon>Bacillati</taxon>
        <taxon>Actinomycetota</taxon>
        <taxon>Actinomycetes</taxon>
        <taxon>Pseudonocardiales</taxon>
        <taxon>Pseudonocardiaceae</taxon>
        <taxon>Pseudonocardia</taxon>
    </lineage>
</organism>
<accession>A0ABN2NAF9</accession>
<name>A0ABN2NAF9_9PSEU</name>
<dbReference type="Gene3D" id="3.20.20.60">
    <property type="entry name" value="Phosphoenolpyruvate-binding domains"/>
    <property type="match status" value="1"/>
</dbReference>
<protein>
    <submittedName>
        <fullName evidence="2">Oxaloacetate decarboxylase</fullName>
    </submittedName>
</protein>
<dbReference type="PANTHER" id="PTHR42905:SF5">
    <property type="entry name" value="CARBOXYVINYL-CARBOXYPHOSPHONATE PHOSPHORYLMUTASE, CHLOROPLASTIC"/>
    <property type="match status" value="1"/>
</dbReference>
<sequence length="316" mass="33268">MIPTSGAGRLRQLLAAPGTLTVPGAGNALTARLIEDAGFEVVYLSGAGVANTFLGAPDIGLVTLTDIVAHTAALHGAVGIPIIVDADTGFGNAINTWHAVQSLERAGASAIQLEDQTFPKRCGHFADKTVAPASEMVEKIRAARDARRNPDTVIIARTDSLAIEGVEAACERANLYHDTGADLVFVEGPTSIAEIDHVARAVRGPQILNLVEGGSTPILDKAAIEERGFAIALYANLALLAAIESTRAVLRHLRSADGTALDRPRTATWAERQATVRKSWFDDLGARLADPGQDDEPRVLTTRIATPESNGHLPTS</sequence>
<evidence type="ECO:0000256" key="1">
    <source>
        <dbReference type="SAM" id="MobiDB-lite"/>
    </source>
</evidence>
<dbReference type="RefSeq" id="WP_344420255.1">
    <property type="nucleotide sequence ID" value="NZ_BAAAQK010000017.1"/>
</dbReference>
<dbReference type="Pfam" id="PF13714">
    <property type="entry name" value="PEP_mutase"/>
    <property type="match status" value="1"/>
</dbReference>
<dbReference type="Proteomes" id="UP001500449">
    <property type="component" value="Unassembled WGS sequence"/>
</dbReference>
<dbReference type="InterPro" id="IPR015813">
    <property type="entry name" value="Pyrv/PenolPyrv_kinase-like_dom"/>
</dbReference>
<dbReference type="EMBL" id="BAAAQK010000017">
    <property type="protein sequence ID" value="GAA1859345.1"/>
    <property type="molecule type" value="Genomic_DNA"/>
</dbReference>
<feature type="compositionally biased region" description="Polar residues" evidence="1">
    <location>
        <begin position="303"/>
        <end position="316"/>
    </location>
</feature>
<comment type="caution">
    <text evidence="2">The sequence shown here is derived from an EMBL/GenBank/DDBJ whole genome shotgun (WGS) entry which is preliminary data.</text>
</comment>
<dbReference type="InterPro" id="IPR040442">
    <property type="entry name" value="Pyrv_kinase-like_dom_sf"/>
</dbReference>